<dbReference type="Pfam" id="PF00128">
    <property type="entry name" value="Alpha-amylase"/>
    <property type="match status" value="1"/>
</dbReference>
<dbReference type="PANTHER" id="PTHR43651">
    <property type="entry name" value="1,4-ALPHA-GLUCAN-BRANCHING ENZYME"/>
    <property type="match status" value="1"/>
</dbReference>
<feature type="domain" description="Glycosyl hydrolase family 13 catalytic" evidence="12">
    <location>
        <begin position="148"/>
        <end position="486"/>
    </location>
</feature>
<dbReference type="InterPro" id="IPR006407">
    <property type="entry name" value="GlgB"/>
</dbReference>
<dbReference type="Pfam" id="PF02922">
    <property type="entry name" value="CBM_48"/>
    <property type="match status" value="1"/>
</dbReference>
<dbReference type="SUPFAM" id="SSF51445">
    <property type="entry name" value="(Trans)glycosidases"/>
    <property type="match status" value="1"/>
</dbReference>
<evidence type="ECO:0000256" key="6">
    <source>
        <dbReference type="ARBA" id="ARBA00022600"/>
    </source>
</evidence>
<comment type="similarity">
    <text evidence="4">Belongs to the glycosyl hydrolase 13 family. GlgB subfamily.</text>
</comment>
<comment type="pathway">
    <text evidence="3">Glycan biosynthesis; glycogen biosynthesis.</text>
</comment>
<evidence type="ECO:0000256" key="9">
    <source>
        <dbReference type="ARBA" id="ARBA00023056"/>
    </source>
</evidence>
<proteinExistence type="inferred from homology"/>
<dbReference type="EMBL" id="VTPS01000019">
    <property type="protein sequence ID" value="TZE81047.1"/>
    <property type="molecule type" value="Genomic_DNA"/>
</dbReference>
<evidence type="ECO:0000256" key="2">
    <source>
        <dbReference type="ARBA" id="ARBA00002953"/>
    </source>
</evidence>
<dbReference type="InterPro" id="IPR017853">
    <property type="entry name" value="GH"/>
</dbReference>
<evidence type="ECO:0000256" key="11">
    <source>
        <dbReference type="NCBIfam" id="TIGR01515"/>
    </source>
</evidence>
<dbReference type="NCBIfam" id="TIGR01515">
    <property type="entry name" value="branching_enzym"/>
    <property type="match status" value="1"/>
</dbReference>
<dbReference type="EC" id="2.4.1.18" evidence="5 11"/>
<comment type="function">
    <text evidence="2">Catalyzes the formation of the alpha-1,6-glucosidic linkages in glycogen by scission of a 1,4-alpha-linked oligosaccharide from growing alpha-1,4-glucan chains and the subsequent attachment of the oligosaccharide to the alpha-1,6 position.</text>
</comment>
<dbReference type="InterPro" id="IPR013783">
    <property type="entry name" value="Ig-like_fold"/>
</dbReference>
<keyword evidence="7 13" id="KW-0328">Glycosyltransferase</keyword>
<keyword evidence="14" id="KW-1185">Reference proteome</keyword>
<comment type="caution">
    <text evidence="13">The sequence shown here is derived from an EMBL/GenBank/DDBJ whole genome shotgun (WGS) entry which is preliminary data.</text>
</comment>
<sequence>MSENDITMFHEGRHYECYRFMGAHVTVEGGTSGVRFTTWAPNALTVRVAGDFNNWTPDDRYALRRISSKGLWSAFIPGLAENELYKYEIITSEGRVVLKADPYAFYSEKRPNTASVVINPRPFEWRDDEWIKKKMESNIYESPVNIYEVHLGSWKRNEKGEFLTYREMASVLPEYVKDMDYTHIEIMPIMEHPLDDSWGYQVTGYYSVTSRYGAIDDFKYLVDECHRHGIGVILDWVPGHFCKNDYGLFRYDGTPLYEYQDPRKAENKGWGTANFDLGRPEVKCFLISNAFYWLKEFHIDGFRVDAVANMLYLDYNRKPGEWTPNRHGGRENLEAIDFLRELNIALFEKYPQLLMIAEESTSWPLVTRPAYLGGLGFNFKWNMGWMNDVLKYISMDPIFRKYHHILITFSMMYHYSENFILPISHDEVVHGKKSLVDRMWGDYWNKFAGLRVFAVYMYTHPGKKTLFMGCEFAQFFMTYNLIKNLT</sequence>
<dbReference type="SMART" id="SM00642">
    <property type="entry name" value="Aamy"/>
    <property type="match status" value="1"/>
</dbReference>
<dbReference type="Proteomes" id="UP000322976">
    <property type="component" value="Unassembled WGS sequence"/>
</dbReference>
<dbReference type="UniPathway" id="UPA00164"/>
<organism evidence="13 14">
    <name type="scientific">Calorimonas adulescens</name>
    <dbReference type="NCBI Taxonomy" id="2606906"/>
    <lineage>
        <taxon>Bacteria</taxon>
        <taxon>Bacillati</taxon>
        <taxon>Bacillota</taxon>
        <taxon>Clostridia</taxon>
        <taxon>Thermoanaerobacterales</taxon>
        <taxon>Thermoanaerobacteraceae</taxon>
        <taxon>Calorimonas</taxon>
    </lineage>
</organism>
<evidence type="ECO:0000256" key="1">
    <source>
        <dbReference type="ARBA" id="ARBA00000826"/>
    </source>
</evidence>
<keyword evidence="9" id="KW-0320">Glycogen biosynthesis</keyword>
<protein>
    <recommendedName>
        <fullName evidence="5 11">1,4-alpha-glucan branching enzyme</fullName>
        <ecNumber evidence="5 11">2.4.1.18</ecNumber>
    </recommendedName>
</protein>
<dbReference type="Gene3D" id="3.20.20.80">
    <property type="entry name" value="Glycosidases"/>
    <property type="match status" value="1"/>
</dbReference>
<evidence type="ECO:0000256" key="4">
    <source>
        <dbReference type="ARBA" id="ARBA00009000"/>
    </source>
</evidence>
<reference evidence="13 14" key="1">
    <citation type="submission" date="2019-08" db="EMBL/GenBank/DDBJ databases">
        <title>Calorimonas adulescens gen. nov., sp. nov., an anaerobic thermophilic bacterium from Sakhalin hot spring.</title>
        <authorList>
            <person name="Khomyakova M.A."/>
            <person name="Merkel A.Y."/>
            <person name="Novikov A."/>
            <person name="Bonch-Osmolovskaya E.A."/>
            <person name="Slobodkin A.I."/>
        </authorList>
    </citation>
    <scope>NUCLEOTIDE SEQUENCE [LARGE SCALE GENOMIC DNA]</scope>
    <source>
        <strain evidence="13 14">A05MB</strain>
    </source>
</reference>
<name>A0A5D8Q9I9_9THEO</name>
<dbReference type="CDD" id="cd11322">
    <property type="entry name" value="AmyAc_Glg_BE"/>
    <property type="match status" value="1"/>
</dbReference>
<dbReference type="GO" id="GO:0005978">
    <property type="term" value="P:glycogen biosynthetic process"/>
    <property type="evidence" value="ECO:0007669"/>
    <property type="project" value="UniProtKB-UniRule"/>
</dbReference>
<dbReference type="Gene3D" id="2.60.40.10">
    <property type="entry name" value="Immunoglobulins"/>
    <property type="match status" value="1"/>
</dbReference>
<keyword evidence="8 13" id="KW-0808">Transferase</keyword>
<dbReference type="FunFam" id="2.60.40.10:FF:000169">
    <property type="entry name" value="1,4-alpha-glucan branching enzyme GlgB"/>
    <property type="match status" value="1"/>
</dbReference>
<evidence type="ECO:0000256" key="3">
    <source>
        <dbReference type="ARBA" id="ARBA00004964"/>
    </source>
</evidence>
<accession>A0A5D8Q9I9</accession>
<evidence type="ECO:0000256" key="7">
    <source>
        <dbReference type="ARBA" id="ARBA00022676"/>
    </source>
</evidence>
<evidence type="ECO:0000313" key="13">
    <source>
        <dbReference type="EMBL" id="TZE81047.1"/>
    </source>
</evidence>
<dbReference type="GO" id="GO:0004553">
    <property type="term" value="F:hydrolase activity, hydrolyzing O-glycosyl compounds"/>
    <property type="evidence" value="ECO:0007669"/>
    <property type="project" value="InterPro"/>
</dbReference>
<evidence type="ECO:0000256" key="8">
    <source>
        <dbReference type="ARBA" id="ARBA00022679"/>
    </source>
</evidence>
<dbReference type="FunFam" id="3.20.20.80:FF:000003">
    <property type="entry name" value="1,4-alpha-glucan branching enzyme GlgB"/>
    <property type="match status" value="1"/>
</dbReference>
<evidence type="ECO:0000259" key="12">
    <source>
        <dbReference type="SMART" id="SM00642"/>
    </source>
</evidence>
<gene>
    <name evidence="13" type="primary">glgB</name>
    <name evidence="13" type="ORF">FWJ32_10925</name>
</gene>
<keyword evidence="6" id="KW-0321">Glycogen metabolism</keyword>
<dbReference type="AlphaFoldDB" id="A0A5D8Q9I9"/>
<dbReference type="InterPro" id="IPR004193">
    <property type="entry name" value="Glyco_hydro_13_N"/>
</dbReference>
<dbReference type="CDD" id="cd02855">
    <property type="entry name" value="E_set_GBE_prok_N"/>
    <property type="match status" value="1"/>
</dbReference>
<evidence type="ECO:0000256" key="10">
    <source>
        <dbReference type="ARBA" id="ARBA00023277"/>
    </source>
</evidence>
<dbReference type="GO" id="GO:0003844">
    <property type="term" value="F:1,4-alpha-glucan branching enzyme activity"/>
    <property type="evidence" value="ECO:0007669"/>
    <property type="project" value="UniProtKB-UniRule"/>
</dbReference>
<dbReference type="InterPro" id="IPR044143">
    <property type="entry name" value="GlgB_N_E_set_prok"/>
</dbReference>
<evidence type="ECO:0000256" key="5">
    <source>
        <dbReference type="ARBA" id="ARBA00012541"/>
    </source>
</evidence>
<dbReference type="NCBIfam" id="NF003811">
    <property type="entry name" value="PRK05402.1"/>
    <property type="match status" value="1"/>
</dbReference>
<dbReference type="InterPro" id="IPR006047">
    <property type="entry name" value="GH13_cat_dom"/>
</dbReference>
<dbReference type="PANTHER" id="PTHR43651:SF3">
    <property type="entry name" value="1,4-ALPHA-GLUCAN-BRANCHING ENZYME"/>
    <property type="match status" value="1"/>
</dbReference>
<comment type="catalytic activity">
    <reaction evidence="1">
        <text>Transfers a segment of a (1-&gt;4)-alpha-D-glucan chain to a primary hydroxy group in a similar glucan chain.</text>
        <dbReference type="EC" id="2.4.1.18"/>
    </reaction>
</comment>
<dbReference type="GO" id="GO:0005829">
    <property type="term" value="C:cytosol"/>
    <property type="evidence" value="ECO:0007669"/>
    <property type="project" value="TreeGrafter"/>
</dbReference>
<keyword evidence="10" id="KW-0119">Carbohydrate metabolism</keyword>
<dbReference type="NCBIfam" id="NF008967">
    <property type="entry name" value="PRK12313.1"/>
    <property type="match status" value="1"/>
</dbReference>
<evidence type="ECO:0000313" key="14">
    <source>
        <dbReference type="Proteomes" id="UP000322976"/>
    </source>
</evidence>